<reference evidence="2" key="1">
    <citation type="submission" date="2011-04" db="EMBL/GenBank/DDBJ databases">
        <title>Evolution of plant cell wall degrading machinery underlies the functional diversity of forest fungi.</title>
        <authorList>
            <consortium name="US DOE Joint Genome Institute (JGI-PGF)"/>
            <person name="Eastwood D.C."/>
            <person name="Floudas D."/>
            <person name="Binder M."/>
            <person name="Majcherczyk A."/>
            <person name="Schneider P."/>
            <person name="Aerts A."/>
            <person name="Asiegbu F.O."/>
            <person name="Baker S.E."/>
            <person name="Barry K."/>
            <person name="Bendiksby M."/>
            <person name="Blumentritt M."/>
            <person name="Coutinho P.M."/>
            <person name="Cullen D."/>
            <person name="Cullen D."/>
            <person name="Gathman A."/>
            <person name="Goodell B."/>
            <person name="Henrissat B."/>
            <person name="Ihrmark K."/>
            <person name="Kauserud H."/>
            <person name="Kohler A."/>
            <person name="LaButti K."/>
            <person name="Lapidus A."/>
            <person name="Lavin J.L."/>
            <person name="Lee Y.-H."/>
            <person name="Lindquist E."/>
            <person name="Lilly W."/>
            <person name="Lucas S."/>
            <person name="Morin E."/>
            <person name="Murat C."/>
            <person name="Oguiza J.A."/>
            <person name="Park J."/>
            <person name="Pisabarro A.G."/>
            <person name="Riley R."/>
            <person name="Rosling A."/>
            <person name="Salamov A."/>
            <person name="Schmidt O."/>
            <person name="Schmutz J."/>
            <person name="Skrede I."/>
            <person name="Stenlid J."/>
            <person name="Wiebenga A."/>
            <person name="Xie X."/>
            <person name="Kues U."/>
            <person name="Hibbett D.S."/>
            <person name="Hoffmeister D."/>
            <person name="Hogberg N."/>
            <person name="Martin F."/>
            <person name="Grigoriev I.V."/>
            <person name="Watkinson S.C."/>
        </authorList>
    </citation>
    <scope>NUCLEOTIDE SEQUENCE</scope>
    <source>
        <strain evidence="2">S7.9</strain>
    </source>
</reference>
<accession>F8NXE8</accession>
<sequence length="213" mass="23711">MEPERTTLSPERTTTPLPASPQLQRAQELFEKRPPTSPMPAPTPRKPRPPARAPRAVNYGPQERDYDDDDDPLSLTFSSPEDASIIRQRSKSKEKKKVRPKNLRHPGGNSSRDVSQSSITLIKRQPTLEEELCDAYSRSMEGDDVDDDVLVGVGTRSKREGFLAHGGAGGPPVFMGVGYVRGAENASEEEEYRSRRSNHHSSIPIAAKRKNKR</sequence>
<evidence type="ECO:0000256" key="1">
    <source>
        <dbReference type="SAM" id="MobiDB-lite"/>
    </source>
</evidence>
<dbReference type="EMBL" id="GL945434">
    <property type="protein sequence ID" value="EGO24620.1"/>
    <property type="molecule type" value="Genomic_DNA"/>
</dbReference>
<organism>
    <name type="scientific">Serpula lacrymans var. lacrymans (strain S7.9)</name>
    <name type="common">Dry rot fungus</name>
    <dbReference type="NCBI Taxonomy" id="578457"/>
    <lineage>
        <taxon>Eukaryota</taxon>
        <taxon>Fungi</taxon>
        <taxon>Dikarya</taxon>
        <taxon>Basidiomycota</taxon>
        <taxon>Agaricomycotina</taxon>
        <taxon>Agaricomycetes</taxon>
        <taxon>Agaricomycetidae</taxon>
        <taxon>Boletales</taxon>
        <taxon>Coniophorineae</taxon>
        <taxon>Serpulaceae</taxon>
        <taxon>Serpula</taxon>
    </lineage>
</organism>
<dbReference type="Proteomes" id="UP000008064">
    <property type="component" value="Unassembled WGS sequence"/>
</dbReference>
<feature type="compositionally biased region" description="Pro residues" evidence="1">
    <location>
        <begin position="35"/>
        <end position="44"/>
    </location>
</feature>
<dbReference type="RefSeq" id="XP_007318639.1">
    <property type="nucleotide sequence ID" value="XM_007318577.1"/>
</dbReference>
<gene>
    <name evidence="2" type="ORF">SERLADRAFT_468200</name>
</gene>
<feature type="compositionally biased region" description="Basic residues" evidence="1">
    <location>
        <begin position="88"/>
        <end position="104"/>
    </location>
</feature>
<proteinExistence type="predicted"/>
<feature type="compositionally biased region" description="Polar residues" evidence="1">
    <location>
        <begin position="1"/>
        <end position="25"/>
    </location>
</feature>
<feature type="region of interest" description="Disordered" evidence="1">
    <location>
        <begin position="1"/>
        <end position="125"/>
    </location>
</feature>
<name>F8NXE8_SERL9</name>
<dbReference type="OrthoDB" id="3256736at2759"/>
<feature type="region of interest" description="Disordered" evidence="1">
    <location>
        <begin position="184"/>
        <end position="213"/>
    </location>
</feature>
<protein>
    <submittedName>
        <fullName evidence="2">Uncharacterized protein</fullName>
    </submittedName>
</protein>
<evidence type="ECO:0000313" key="2">
    <source>
        <dbReference type="EMBL" id="EGO24620.1"/>
    </source>
</evidence>
<dbReference type="GeneID" id="18819371"/>
<feature type="compositionally biased region" description="Polar residues" evidence="1">
    <location>
        <begin position="108"/>
        <end position="120"/>
    </location>
</feature>
<dbReference type="HOGENOM" id="CLU_1295096_0_0_1"/>
<dbReference type="KEGG" id="sla:SERLADRAFT_468200"/>
<dbReference type="AlphaFoldDB" id="F8NXE8"/>